<gene>
    <name evidence="2" type="ORF">SNEC2469_LOCUS15933</name>
</gene>
<feature type="compositionally biased region" description="Basic and acidic residues" evidence="1">
    <location>
        <begin position="734"/>
        <end position="747"/>
    </location>
</feature>
<dbReference type="EMBL" id="CAJNJA010025986">
    <property type="protein sequence ID" value="CAE7552778.1"/>
    <property type="molecule type" value="Genomic_DNA"/>
</dbReference>
<feature type="compositionally biased region" description="Low complexity" evidence="1">
    <location>
        <begin position="716"/>
        <end position="730"/>
    </location>
</feature>
<feature type="non-terminal residue" evidence="2">
    <location>
        <position position="1195"/>
    </location>
</feature>
<dbReference type="GO" id="GO:0005737">
    <property type="term" value="C:cytoplasm"/>
    <property type="evidence" value="ECO:0007669"/>
    <property type="project" value="TreeGrafter"/>
</dbReference>
<evidence type="ECO:0000256" key="1">
    <source>
        <dbReference type="SAM" id="MobiDB-lite"/>
    </source>
</evidence>
<dbReference type="OrthoDB" id="430885at2759"/>
<keyword evidence="3" id="KW-1185">Reference proteome</keyword>
<dbReference type="PANTHER" id="PTHR13650">
    <property type="entry name" value="SPATACSIN"/>
    <property type="match status" value="1"/>
</dbReference>
<accession>A0A812U5Q8</accession>
<sequence length="1195" mass="132750">HTMGYLHVTLAWMRQWSWETRARIVMEKTHFWPRLVEPLPWLQPPAGAEPPAKAWQHCWLDFLVAHQDWRGLAAWVRSLPFSPQTDCVDAFGKSCVDLEKLEHRGLRFCTSYSREVLLQQLGRRGIFCSGDTQDFHALLCRLTLCGKLFGDGMSLEPPKGREVTLASKLPSSDSDEGSLPLDHLLPVGTVSPFHCFFINYCIDNDLPALLLLYLQRYNLATTMSTLKELHIQQSQRSWAPLLLVGRLGNPHLFAASLHHAASVYPSSDTSLTRFVKEDAEGVPFMPLGALADSRPIAFLATLMFAPVACALELLKLDKDCPWAVSKQTLRKAVAAYPALSEAFLSNRIEDETKETPAGSDKYGRSLVEAVAEACSCQGKTENRMMPQEVLPQLEMQGAAGTGGERHMTVEEMATFKGDVALSTLLSDVASFDVVQVLDRLCIFEECEVLNLAQLADTDEHFPDELEESYFLSQGRAMMAYHVLMTNCKRQLKAGEELRFPLALAAEDARRLRKAAKSVALHNLLNEGVVSSAVCLLELCGLETEKLRVDVEAAKRIYSHTVHQSRSAGEDRQRAAAASVIQLFMSFPDTEDASASAAAEAAISSPHLLNALRMLEESTWALDPHPSAPTASSIQALGYDLPWHLVALFCRVHSLPRSLTLLHELARNNDWVMFLYESDLQQCPAETVLDIVGGYFTEVPLQNHLQILANSIAAQEQGQQEQQEQQGQQGQQGQGRREERGRSGKVDDSSVPADAISFLERSRSLRSTGSSMSLGLLGHALLHRKARLAVVASAFSDVTYLQCMAVWLTVNAERLRDNQVPDAVVAPLPSPAASPGEVAAQIASLCRQRHAFSLVLRALKIFDPENPLIDFVCFHRAFVQCRFKSCREHLRRFVGRNIARTGLLVTRMQWQDMVGESAEYNGRKHYTKRKLVVVCTEVPSGWFSQVSHDVVISADHPVSVIVSAFVSRLADKGGRGFCRLDEAGFSPRFSLLFSAYRRKVETGLDVDFRVPSTELLQLLISKKMFSEAREWAKQSGVAGDTVVFEEVTGMIVEFRQGAWWNVLAERIQLWHKCFSAFMRQSPPVGSANFFLDITAKLEPDLFAREQLVLLSIARELLLIQHSTAQVTSSHEDHLEQLKVSLLLILTGTAPDLTPDLELCPLDCLGAAHVKSLRVVFAHSSGLLHAGRRSDASQVAY</sequence>
<dbReference type="PANTHER" id="PTHR13650:SF0">
    <property type="entry name" value="SPATACSIN"/>
    <property type="match status" value="1"/>
</dbReference>
<protein>
    <recommendedName>
        <fullName evidence="4">Spatacsin C-terminal domain-containing protein</fullName>
    </recommendedName>
</protein>
<evidence type="ECO:0000313" key="2">
    <source>
        <dbReference type="EMBL" id="CAE7552778.1"/>
    </source>
</evidence>
<dbReference type="AlphaFoldDB" id="A0A812U5Q8"/>
<dbReference type="InterPro" id="IPR028103">
    <property type="entry name" value="Spatacsin"/>
</dbReference>
<reference evidence="2" key="1">
    <citation type="submission" date="2021-02" db="EMBL/GenBank/DDBJ databases">
        <authorList>
            <person name="Dougan E. K."/>
            <person name="Rhodes N."/>
            <person name="Thang M."/>
            <person name="Chan C."/>
        </authorList>
    </citation>
    <scope>NUCLEOTIDE SEQUENCE</scope>
</reference>
<organism evidence="2 3">
    <name type="scientific">Symbiodinium necroappetens</name>
    <dbReference type="NCBI Taxonomy" id="1628268"/>
    <lineage>
        <taxon>Eukaryota</taxon>
        <taxon>Sar</taxon>
        <taxon>Alveolata</taxon>
        <taxon>Dinophyceae</taxon>
        <taxon>Suessiales</taxon>
        <taxon>Symbiodiniaceae</taxon>
        <taxon>Symbiodinium</taxon>
    </lineage>
</organism>
<evidence type="ECO:0008006" key="4">
    <source>
        <dbReference type="Google" id="ProtNLM"/>
    </source>
</evidence>
<proteinExistence type="predicted"/>
<feature type="region of interest" description="Disordered" evidence="1">
    <location>
        <begin position="716"/>
        <end position="749"/>
    </location>
</feature>
<name>A0A812U5Q8_9DINO</name>
<evidence type="ECO:0000313" key="3">
    <source>
        <dbReference type="Proteomes" id="UP000601435"/>
    </source>
</evidence>
<comment type="caution">
    <text evidence="2">The sequence shown here is derived from an EMBL/GenBank/DDBJ whole genome shotgun (WGS) entry which is preliminary data.</text>
</comment>
<dbReference type="Proteomes" id="UP000601435">
    <property type="component" value="Unassembled WGS sequence"/>
</dbReference>